<reference evidence="2" key="2">
    <citation type="submission" date="2022-04" db="EMBL/GenBank/DDBJ databases">
        <title>Complete Genome Sequence of Flavobacterium sediminilitoris YSM-43, Isolated from a Tidal Sediment.</title>
        <authorList>
            <person name="Lee P.A."/>
        </authorList>
    </citation>
    <scope>NUCLEOTIDE SEQUENCE</scope>
    <source>
        <strain evidence="2">YSM-43</strain>
    </source>
</reference>
<keyword evidence="3" id="KW-1185">Reference proteome</keyword>
<proteinExistence type="predicted"/>
<evidence type="ECO:0000259" key="1">
    <source>
        <dbReference type="Pfam" id="PF23759"/>
    </source>
</evidence>
<gene>
    <name evidence="2" type="ORF">LXD69_09025</name>
</gene>
<dbReference type="EMBL" id="CP090145">
    <property type="protein sequence ID" value="UOX32198.1"/>
    <property type="molecule type" value="Genomic_DNA"/>
</dbReference>
<evidence type="ECO:0000313" key="3">
    <source>
        <dbReference type="Proteomes" id="UP000830454"/>
    </source>
</evidence>
<name>A0ABY4HHY5_9FLAO</name>
<dbReference type="RefSeq" id="WP_246914713.1">
    <property type="nucleotide sequence ID" value="NZ_CP090145.1"/>
</dbReference>
<accession>A0ABY4HHY5</accession>
<sequence length="1196" mass="129482">MKKNYFLLTTAIFFFSLIGINKLYSQGTNCSSATNLTINGACGSGTISDNTQSAPNASGCSFGTFRREGWYSFTVTGGPLNISIAANATNQNLFLQLLSSTSSCTGLSQINCANTTTTNGAQTETISTTLSNGIYYIKVINNGSNNNMTLSSICVTSSSLTNDNCTGAIPLTINATCNYTTYSNSSATASTTPSTPPDPNCATYLGGDVWFSFTVPPSGNVTVDMQTGTMTDAGMAWYTGTCGSLSLLECNDDGSTNGSMSKITRTGLTSGATIYVRIWGYNNTYGTFGICATTPNTSITCTQGDSQGTTTLGCPSVTSGGLNLSGSDPDPISCSATSTCIDLEATYLNLGETTSYLVESIPYQPPYQFNCLKNPVSVNTDDIWSPIINLPFEFCFYGNTYNQCLIGSNGVITFDITNNLPGDTCGWSFNANLPVSGDNSLIENSIFGVFHDIDPSKGGEVGWELITLNTGCRALVASWNDVPMYEENSSLYTGMIVLYENTNVIEVYIKEKNIDNLGAGTWNDGNAVVGIQNETGTIGTVAPNRNGLDPNWAVTNEAWRFVPDGNSITSITWYEGSGTSGLIVGNTDQINVCPTSTTTYTAEVTYQLCGGATLTEIDETTITINSNKVWVGSVNSDWNNANNWTPTGVPTDLDCVVIPSTSTDPIINGTSYNGLGLNLLIHNNANLTVTSDNNITITDWVNINLGGNLELQDNASLIQINNIANTGIMNMHRNANVRRLDYVYWSSPVSNFPLTNILGSSKYKWEPTIPSGYTSDFGNWISTGENMLTGKGYIVKSPSNFLNTFQTLTGTFTGTPNNGNISVPIARSSYNGINYLGPTTTPVTKDDDNWNLIGNPYPSSINAIDFLTLNTNIAGFIKVWTHGTLPSLAIPDPFYEDFGYNYTVNDYITYNAAGSSSGPNTYDGYIAAGQGFFVLMNHTSSSTSENVLFNNSMRHNTYSNNQFFRTSGSTQIEKNRIWLDIIDQTGSSARTMIGYITNATNEIDRLYDATAVDKNNFDIYSIAETAKLNIQSRKLPFVIDDQVQLGMYIPQSGSYSIAINAVDGLFSDSNNNIYIEDLQNEIIHDLKLNPYSFTSNSGNIDNRFILRYTTNTLSNLDVTPNENNIIVISNENLTIKATEKEIKTIQIFDVLGKKLTDIQNISTSEVIVQNLQKNNTTLILQIELVNGNIIHKKVIF</sequence>
<dbReference type="Pfam" id="PF23759">
    <property type="entry name" value="GBD_T9SS_assoc"/>
    <property type="match status" value="1"/>
</dbReference>
<organism evidence="2 3">
    <name type="scientific">Flavobacterium sediminilitoris</name>
    <dbReference type="NCBI Taxonomy" id="2024526"/>
    <lineage>
        <taxon>Bacteria</taxon>
        <taxon>Pseudomonadati</taxon>
        <taxon>Bacteroidota</taxon>
        <taxon>Flavobacteriia</taxon>
        <taxon>Flavobacteriales</taxon>
        <taxon>Flavobacteriaceae</taxon>
        <taxon>Flavobacterium</taxon>
    </lineage>
</organism>
<reference evidence="2" key="1">
    <citation type="submission" date="2021-12" db="EMBL/GenBank/DDBJ databases">
        <authorList>
            <person name="Cha I.-T."/>
            <person name="Lee K.-E."/>
            <person name="Park S.-J."/>
        </authorList>
    </citation>
    <scope>NUCLEOTIDE SEQUENCE</scope>
    <source>
        <strain evidence="2">YSM-43</strain>
    </source>
</reference>
<feature type="domain" description="T9SS-like galactose binding" evidence="1">
    <location>
        <begin position="161"/>
        <end position="261"/>
    </location>
</feature>
<evidence type="ECO:0000313" key="2">
    <source>
        <dbReference type="EMBL" id="UOX32198.1"/>
    </source>
</evidence>
<dbReference type="InterPro" id="IPR056600">
    <property type="entry name" value="GBD_T9SS_assoc"/>
</dbReference>
<dbReference type="Gene3D" id="2.60.120.380">
    <property type="match status" value="2"/>
</dbReference>
<dbReference type="SUPFAM" id="SSF89260">
    <property type="entry name" value="Collagen-binding domain"/>
    <property type="match status" value="1"/>
</dbReference>
<protein>
    <recommendedName>
        <fullName evidence="1">T9SS-like galactose binding domain-containing protein</fullName>
    </recommendedName>
</protein>
<dbReference type="Proteomes" id="UP000830454">
    <property type="component" value="Chromosome"/>
</dbReference>